<evidence type="ECO:0000256" key="1">
    <source>
        <dbReference type="ARBA" id="ARBA00006484"/>
    </source>
</evidence>
<comment type="similarity">
    <text evidence="1">Belongs to the short-chain dehydrogenases/reductases (SDR) family.</text>
</comment>
<name>A0A3D1JKP7_9CHLR</name>
<keyword evidence="3" id="KW-0520">NAD</keyword>
<proteinExistence type="inferred from homology"/>
<organism evidence="5 6">
    <name type="scientific">Anaerolinea thermolimosa</name>
    <dbReference type="NCBI Taxonomy" id="229919"/>
    <lineage>
        <taxon>Bacteria</taxon>
        <taxon>Bacillati</taxon>
        <taxon>Chloroflexota</taxon>
        <taxon>Anaerolineae</taxon>
        <taxon>Anaerolineales</taxon>
        <taxon>Anaerolineaceae</taxon>
        <taxon>Anaerolinea</taxon>
    </lineage>
</organism>
<evidence type="ECO:0000313" key="5">
    <source>
        <dbReference type="EMBL" id="HCE18328.1"/>
    </source>
</evidence>
<protein>
    <submittedName>
        <fullName evidence="5">SDR family NAD(P)-dependent oxidoreductase</fullName>
    </submittedName>
</protein>
<dbReference type="RefSeq" id="WP_062188802.1">
    <property type="nucleotide sequence ID" value="NZ_DF967965.1"/>
</dbReference>
<dbReference type="Gene3D" id="3.40.50.720">
    <property type="entry name" value="NAD(P)-binding Rossmann-like Domain"/>
    <property type="match status" value="1"/>
</dbReference>
<dbReference type="InterPro" id="IPR020904">
    <property type="entry name" value="Sc_DH/Rdtase_CS"/>
</dbReference>
<dbReference type="PROSITE" id="PS00061">
    <property type="entry name" value="ADH_SHORT"/>
    <property type="match status" value="1"/>
</dbReference>
<evidence type="ECO:0000313" key="6">
    <source>
        <dbReference type="Proteomes" id="UP000264141"/>
    </source>
</evidence>
<evidence type="ECO:0000256" key="2">
    <source>
        <dbReference type="ARBA" id="ARBA00023002"/>
    </source>
</evidence>
<accession>A0A3D1JKP7</accession>
<dbReference type="Proteomes" id="UP000264141">
    <property type="component" value="Unassembled WGS sequence"/>
</dbReference>
<dbReference type="SUPFAM" id="SSF51735">
    <property type="entry name" value="NAD(P)-binding Rossmann-fold domains"/>
    <property type="match status" value="1"/>
</dbReference>
<dbReference type="PANTHER" id="PTHR24321:SF8">
    <property type="entry name" value="ESTRADIOL 17-BETA-DEHYDROGENASE 8-RELATED"/>
    <property type="match status" value="1"/>
</dbReference>
<dbReference type="InterPro" id="IPR036291">
    <property type="entry name" value="NAD(P)-bd_dom_sf"/>
</dbReference>
<dbReference type="CDD" id="cd05233">
    <property type="entry name" value="SDR_c"/>
    <property type="match status" value="1"/>
</dbReference>
<keyword evidence="2" id="KW-0560">Oxidoreductase</keyword>
<dbReference type="InterPro" id="IPR002347">
    <property type="entry name" value="SDR_fam"/>
</dbReference>
<reference evidence="5 6" key="1">
    <citation type="journal article" date="2018" name="Nat. Biotechnol.">
        <title>A standardized bacterial taxonomy based on genome phylogeny substantially revises the tree of life.</title>
        <authorList>
            <person name="Parks D.H."/>
            <person name="Chuvochina M."/>
            <person name="Waite D.W."/>
            <person name="Rinke C."/>
            <person name="Skarshewski A."/>
            <person name="Chaumeil P.A."/>
            <person name="Hugenholtz P."/>
        </authorList>
    </citation>
    <scope>NUCLEOTIDE SEQUENCE [LARGE SCALE GENOMIC DNA]</scope>
    <source>
        <strain evidence="5">UBA8781</strain>
    </source>
</reference>
<dbReference type="PRINTS" id="PR00080">
    <property type="entry name" value="SDRFAMILY"/>
</dbReference>
<dbReference type="AlphaFoldDB" id="A0A3D1JKP7"/>
<dbReference type="SMART" id="SM00822">
    <property type="entry name" value="PKS_KR"/>
    <property type="match status" value="1"/>
</dbReference>
<feature type="domain" description="Ketoreductase" evidence="4">
    <location>
        <begin position="10"/>
        <end position="176"/>
    </location>
</feature>
<dbReference type="FunFam" id="3.40.50.720:FF:000084">
    <property type="entry name" value="Short-chain dehydrogenase reductase"/>
    <property type="match status" value="1"/>
</dbReference>
<comment type="caution">
    <text evidence="5">The sequence shown here is derived from an EMBL/GenBank/DDBJ whole genome shotgun (WGS) entry which is preliminary data.</text>
</comment>
<evidence type="ECO:0000256" key="3">
    <source>
        <dbReference type="ARBA" id="ARBA00023027"/>
    </source>
</evidence>
<dbReference type="STRING" id="229919.GCA_001050195_00136"/>
<dbReference type="OrthoDB" id="153550at2"/>
<dbReference type="PRINTS" id="PR00081">
    <property type="entry name" value="GDHRDH"/>
</dbReference>
<gene>
    <name evidence="5" type="ORF">DEQ80_10755</name>
</gene>
<dbReference type="GO" id="GO:0016491">
    <property type="term" value="F:oxidoreductase activity"/>
    <property type="evidence" value="ECO:0007669"/>
    <property type="project" value="UniProtKB-KW"/>
</dbReference>
<dbReference type="EMBL" id="DPBP01000041">
    <property type="protein sequence ID" value="HCE18328.1"/>
    <property type="molecule type" value="Genomic_DNA"/>
</dbReference>
<dbReference type="Pfam" id="PF13561">
    <property type="entry name" value="adh_short_C2"/>
    <property type="match status" value="1"/>
</dbReference>
<dbReference type="PANTHER" id="PTHR24321">
    <property type="entry name" value="DEHYDROGENASES, SHORT CHAIN"/>
    <property type="match status" value="1"/>
</dbReference>
<dbReference type="InterPro" id="IPR057326">
    <property type="entry name" value="KR_dom"/>
</dbReference>
<evidence type="ECO:0000259" key="4">
    <source>
        <dbReference type="SMART" id="SM00822"/>
    </source>
</evidence>
<sequence length="258" mass="27313">MQSVKTNENRIMLITGAAGGIGRATVKVFAEAGWAVIGVDRRPFGEAFPSRGLFIQADIADPEQLERIFEQAEAFSPTLDALINNAAIQIAKPLLETSAEEWDQVMAHNLRSVFLGVKLAHPLLKAQGGGAIVNVSSVHAICTSANIASYAASKGGLLALTRAMAIEFAPDNIRVNAILPGAVDTPMLRASMERGSLSGGTVLDRLENLARKTVNGRVAQPEEIARAIYFLADNNQSSFMTGQALVVDGGATARLSTE</sequence>